<evidence type="ECO:0000256" key="9">
    <source>
        <dbReference type="SAM" id="Phobius"/>
    </source>
</evidence>
<dbReference type="GO" id="GO:0016579">
    <property type="term" value="P:protein deubiquitination"/>
    <property type="evidence" value="ECO:0007669"/>
    <property type="project" value="InterPro"/>
</dbReference>
<comment type="similarity">
    <text evidence="2">Belongs to the peptidase C19 family.</text>
</comment>
<evidence type="ECO:0000256" key="6">
    <source>
        <dbReference type="ARBA" id="ARBA00022801"/>
    </source>
</evidence>
<gene>
    <name evidence="11" type="ORF">C4D60_Mb11t13590</name>
</gene>
<evidence type="ECO:0000256" key="4">
    <source>
        <dbReference type="ARBA" id="ARBA00022670"/>
    </source>
</evidence>
<evidence type="ECO:0000313" key="11">
    <source>
        <dbReference type="EMBL" id="THU56089.1"/>
    </source>
</evidence>
<dbReference type="EMBL" id="PYDT01000007">
    <property type="protein sequence ID" value="THU56089.1"/>
    <property type="molecule type" value="Genomic_DNA"/>
</dbReference>
<evidence type="ECO:0000259" key="10">
    <source>
        <dbReference type="Pfam" id="PF00443"/>
    </source>
</evidence>
<feature type="region of interest" description="Disordered" evidence="8">
    <location>
        <begin position="43"/>
        <end position="79"/>
    </location>
</feature>
<dbReference type="EC" id="3.4.19.12" evidence="3"/>
<feature type="transmembrane region" description="Helical" evidence="9">
    <location>
        <begin position="12"/>
        <end position="36"/>
    </location>
</feature>
<dbReference type="GO" id="GO:0006508">
    <property type="term" value="P:proteolysis"/>
    <property type="evidence" value="ECO:0007669"/>
    <property type="project" value="UniProtKB-KW"/>
</dbReference>
<evidence type="ECO:0000256" key="5">
    <source>
        <dbReference type="ARBA" id="ARBA00022786"/>
    </source>
</evidence>
<dbReference type="InterPro" id="IPR038765">
    <property type="entry name" value="Papain-like_cys_pep_sf"/>
</dbReference>
<accession>A0A4S8J4T4</accession>
<dbReference type="SUPFAM" id="SSF54001">
    <property type="entry name" value="Cysteine proteinases"/>
    <property type="match status" value="1"/>
</dbReference>
<proteinExistence type="inferred from homology"/>
<dbReference type="STRING" id="52838.A0A4S8J4T4"/>
<evidence type="ECO:0000256" key="8">
    <source>
        <dbReference type="SAM" id="MobiDB-lite"/>
    </source>
</evidence>
<comment type="caution">
    <text evidence="11">The sequence shown here is derived from an EMBL/GenBank/DDBJ whole genome shotgun (WGS) entry which is preliminary data.</text>
</comment>
<keyword evidence="7" id="KW-0788">Thiol protease</keyword>
<evidence type="ECO:0000313" key="12">
    <source>
        <dbReference type="Proteomes" id="UP000317650"/>
    </source>
</evidence>
<sequence>MPQNANKRNPLLSLTFPFIFPFLSFNSFPCILLPFASPPLLPPPRSPPPRRGQCPPPVDESSVETCSPADRPPPASDSADRAYLVPYRTRRRRIRRGRCPPPTSYGMKFRILVFNLRRDDDLAKNDEEGSRSRCYALIGSDLWSHALKRFWFWMSLELLCDSVLSDLNRGLVLAFGDILRSLWTPERTPVFPWVFKAKLAHFSPQFNGFNQHDLQTVLFVVSYELLAFLLDELHEGLNHVKHKPYVEANDASGRPDEEVADEYRGNHLAQNDSYYS</sequence>
<name>A0A4S8J4T4_MUSBA</name>
<feature type="region of interest" description="Disordered" evidence="8">
    <location>
        <begin position="248"/>
        <end position="276"/>
    </location>
</feature>
<feature type="domain" description="Peptidase C19 ubiquitin carboxyl-terminal hydrolase" evidence="10">
    <location>
        <begin position="157"/>
        <end position="247"/>
    </location>
</feature>
<dbReference type="GO" id="GO:0004843">
    <property type="term" value="F:cysteine-type deubiquitinase activity"/>
    <property type="evidence" value="ECO:0007669"/>
    <property type="project" value="UniProtKB-EC"/>
</dbReference>
<dbReference type="PANTHER" id="PTHR21646:SF24">
    <property type="entry name" value="UBIQUITIN CARBOXYL-TERMINAL HYDROLASE"/>
    <property type="match status" value="1"/>
</dbReference>
<evidence type="ECO:0000256" key="7">
    <source>
        <dbReference type="ARBA" id="ARBA00022807"/>
    </source>
</evidence>
<evidence type="ECO:0000256" key="3">
    <source>
        <dbReference type="ARBA" id="ARBA00012759"/>
    </source>
</evidence>
<keyword evidence="9" id="KW-0472">Membrane</keyword>
<keyword evidence="9" id="KW-0812">Transmembrane</keyword>
<dbReference type="PANTHER" id="PTHR21646">
    <property type="entry name" value="UBIQUITIN CARBOXYL-TERMINAL HYDROLASE"/>
    <property type="match status" value="1"/>
</dbReference>
<dbReference type="AlphaFoldDB" id="A0A4S8J4T4"/>
<keyword evidence="5" id="KW-0833">Ubl conjugation pathway</keyword>
<feature type="compositionally biased region" description="Pro residues" evidence="8">
    <location>
        <begin position="43"/>
        <end position="58"/>
    </location>
</feature>
<organism evidence="11 12">
    <name type="scientific">Musa balbisiana</name>
    <name type="common">Banana</name>
    <dbReference type="NCBI Taxonomy" id="52838"/>
    <lineage>
        <taxon>Eukaryota</taxon>
        <taxon>Viridiplantae</taxon>
        <taxon>Streptophyta</taxon>
        <taxon>Embryophyta</taxon>
        <taxon>Tracheophyta</taxon>
        <taxon>Spermatophyta</taxon>
        <taxon>Magnoliopsida</taxon>
        <taxon>Liliopsida</taxon>
        <taxon>Zingiberales</taxon>
        <taxon>Musaceae</taxon>
        <taxon>Musa</taxon>
    </lineage>
</organism>
<feature type="compositionally biased region" description="Basic and acidic residues" evidence="8">
    <location>
        <begin position="253"/>
        <end position="265"/>
    </location>
</feature>
<keyword evidence="9" id="KW-1133">Transmembrane helix</keyword>
<reference evidence="11 12" key="1">
    <citation type="journal article" date="2019" name="Nat. Plants">
        <title>Genome sequencing of Musa balbisiana reveals subgenome evolution and function divergence in polyploid bananas.</title>
        <authorList>
            <person name="Yao X."/>
        </authorList>
    </citation>
    <scope>NUCLEOTIDE SEQUENCE [LARGE SCALE GENOMIC DNA]</scope>
    <source>
        <strain evidence="12">cv. DH-PKW</strain>
        <tissue evidence="11">Leaves</tissue>
    </source>
</reference>
<dbReference type="Proteomes" id="UP000317650">
    <property type="component" value="Chromosome 11"/>
</dbReference>
<protein>
    <recommendedName>
        <fullName evidence="3">ubiquitinyl hydrolase 1</fullName>
        <ecNumber evidence="3">3.4.19.12</ecNumber>
    </recommendedName>
</protein>
<keyword evidence="12" id="KW-1185">Reference proteome</keyword>
<evidence type="ECO:0000256" key="1">
    <source>
        <dbReference type="ARBA" id="ARBA00000707"/>
    </source>
</evidence>
<keyword evidence="4" id="KW-0645">Protease</keyword>
<dbReference type="InterPro" id="IPR001394">
    <property type="entry name" value="Peptidase_C19_UCH"/>
</dbReference>
<dbReference type="InterPro" id="IPR050185">
    <property type="entry name" value="Ub_carboxyl-term_hydrolase"/>
</dbReference>
<dbReference type="Pfam" id="PF00443">
    <property type="entry name" value="UCH"/>
    <property type="match status" value="1"/>
</dbReference>
<evidence type="ECO:0000256" key="2">
    <source>
        <dbReference type="ARBA" id="ARBA00009085"/>
    </source>
</evidence>
<keyword evidence="6" id="KW-0378">Hydrolase</keyword>
<comment type="catalytic activity">
    <reaction evidence="1">
        <text>Thiol-dependent hydrolysis of ester, thioester, amide, peptide and isopeptide bonds formed by the C-terminal Gly of ubiquitin (a 76-residue protein attached to proteins as an intracellular targeting signal).</text>
        <dbReference type="EC" id="3.4.19.12"/>
    </reaction>
</comment>
<dbReference type="Gene3D" id="3.90.70.10">
    <property type="entry name" value="Cysteine proteinases"/>
    <property type="match status" value="1"/>
</dbReference>